<dbReference type="SUPFAM" id="SSF48403">
    <property type="entry name" value="Ankyrin repeat"/>
    <property type="match status" value="1"/>
</dbReference>
<accession>A0A8T3CDE6</accession>
<evidence type="ECO:0000256" key="1">
    <source>
        <dbReference type="PROSITE-ProRule" id="PRU00023"/>
    </source>
</evidence>
<dbReference type="Gene3D" id="1.20.1270.10">
    <property type="match status" value="1"/>
</dbReference>
<keyword evidence="1" id="KW-0040">ANK repeat</keyword>
<gene>
    <name evidence="2" type="ORF">AGOR_G00238710</name>
</gene>
<dbReference type="Pfam" id="PF12796">
    <property type="entry name" value="Ank_2"/>
    <property type="match status" value="1"/>
</dbReference>
<dbReference type="SMART" id="SM00248">
    <property type="entry name" value="ANK"/>
    <property type="match status" value="2"/>
</dbReference>
<evidence type="ECO:0000313" key="3">
    <source>
        <dbReference type="Proteomes" id="UP000829720"/>
    </source>
</evidence>
<dbReference type="InterPro" id="IPR002110">
    <property type="entry name" value="Ankyrin_rpt"/>
</dbReference>
<keyword evidence="3" id="KW-1185">Reference proteome</keyword>
<dbReference type="InterPro" id="IPR036770">
    <property type="entry name" value="Ankyrin_rpt-contain_sf"/>
</dbReference>
<dbReference type="PROSITE" id="PS50088">
    <property type="entry name" value="ANK_REPEAT"/>
    <property type="match status" value="2"/>
</dbReference>
<dbReference type="SUPFAM" id="SSF100934">
    <property type="entry name" value="Heat shock protein 70kD (HSP70), C-terminal subdomain"/>
    <property type="match status" value="1"/>
</dbReference>
<dbReference type="PROSITE" id="PS50297">
    <property type="entry name" value="ANK_REP_REGION"/>
    <property type="match status" value="1"/>
</dbReference>
<name>A0A8T3CDE6_9TELE</name>
<dbReference type="Proteomes" id="UP000829720">
    <property type="component" value="Unassembled WGS sequence"/>
</dbReference>
<reference evidence="2" key="1">
    <citation type="submission" date="2021-01" db="EMBL/GenBank/DDBJ databases">
        <authorList>
            <person name="Zahm M."/>
            <person name="Roques C."/>
            <person name="Cabau C."/>
            <person name="Klopp C."/>
            <person name="Donnadieu C."/>
            <person name="Jouanno E."/>
            <person name="Lampietro C."/>
            <person name="Louis A."/>
            <person name="Herpin A."/>
            <person name="Echchiki A."/>
            <person name="Berthelot C."/>
            <person name="Parey E."/>
            <person name="Roest-Crollius H."/>
            <person name="Braasch I."/>
            <person name="Postlethwait J."/>
            <person name="Bobe J."/>
            <person name="Montfort J."/>
            <person name="Bouchez O."/>
            <person name="Begum T."/>
            <person name="Mejri S."/>
            <person name="Adams A."/>
            <person name="Chen W.-J."/>
            <person name="Guiguen Y."/>
        </authorList>
    </citation>
    <scope>NUCLEOTIDE SEQUENCE</scope>
    <source>
        <tissue evidence="2">Blood</tissue>
    </source>
</reference>
<organism evidence="2 3">
    <name type="scientific">Albula goreensis</name>
    <dbReference type="NCBI Taxonomy" id="1534307"/>
    <lineage>
        <taxon>Eukaryota</taxon>
        <taxon>Metazoa</taxon>
        <taxon>Chordata</taxon>
        <taxon>Craniata</taxon>
        <taxon>Vertebrata</taxon>
        <taxon>Euteleostomi</taxon>
        <taxon>Actinopterygii</taxon>
        <taxon>Neopterygii</taxon>
        <taxon>Teleostei</taxon>
        <taxon>Albuliformes</taxon>
        <taxon>Albulidae</taxon>
        <taxon>Albula</taxon>
    </lineage>
</organism>
<dbReference type="InterPro" id="IPR029048">
    <property type="entry name" value="HSP70_C_sf"/>
</dbReference>
<sequence>MLTCITFQIELDISGTAHSFLTMELNAANTVFNCSLQGDVEALQKLLECKTDSNQAGMQDLFQEKDEIGRNALFVSCMLGRCNIVRELVKHGASVNERTARGYHPLHCAALWGHIDTVKTLVELGANLKEINFRGETAKEVACRYSKTTCVEYLSWAEAKQDLQEYITQVRETFSDDKALGKLNKEEKNIFMSSCTAKTDWIQNAKNPSIQDFTEQKNHLEDILSPLLAKLAVQSEATSKTRKS</sequence>
<evidence type="ECO:0008006" key="4">
    <source>
        <dbReference type="Google" id="ProtNLM"/>
    </source>
</evidence>
<dbReference type="Gene3D" id="1.25.40.20">
    <property type="entry name" value="Ankyrin repeat-containing domain"/>
    <property type="match status" value="2"/>
</dbReference>
<evidence type="ECO:0000313" key="2">
    <source>
        <dbReference type="EMBL" id="KAI1882806.1"/>
    </source>
</evidence>
<comment type="caution">
    <text evidence="2">The sequence shown here is derived from an EMBL/GenBank/DDBJ whole genome shotgun (WGS) entry which is preliminary data.</text>
</comment>
<dbReference type="PANTHER" id="PTHR22677:SF4">
    <property type="entry name" value="USHER SYNDROME TYPE-1G PROTEIN-LIKE PROTEIN"/>
    <property type="match status" value="1"/>
</dbReference>
<protein>
    <recommendedName>
        <fullName evidence="4">Ankyrin repeat domain 45</fullName>
    </recommendedName>
</protein>
<proteinExistence type="predicted"/>
<dbReference type="AlphaFoldDB" id="A0A8T3CDE6"/>
<dbReference type="OrthoDB" id="194358at2759"/>
<dbReference type="PANTHER" id="PTHR22677">
    <property type="entry name" value="ANKYRIN REPEAT DOMAIN-CONTAINING PROTEIN 60"/>
    <property type="match status" value="1"/>
</dbReference>
<dbReference type="InterPro" id="IPR039323">
    <property type="entry name" value="ANKRD_45/46/60"/>
</dbReference>
<feature type="repeat" description="ANK" evidence="1">
    <location>
        <begin position="101"/>
        <end position="133"/>
    </location>
</feature>
<feature type="repeat" description="ANK" evidence="1">
    <location>
        <begin position="68"/>
        <end position="100"/>
    </location>
</feature>
<dbReference type="EMBL" id="JAERUA010000024">
    <property type="protein sequence ID" value="KAI1882806.1"/>
    <property type="molecule type" value="Genomic_DNA"/>
</dbReference>